<accession>A0A4S2DIT7</accession>
<organism evidence="1 2">
    <name type="scientific">Clostridium sartagoforme</name>
    <dbReference type="NCBI Taxonomy" id="84031"/>
    <lineage>
        <taxon>Bacteria</taxon>
        <taxon>Bacillati</taxon>
        <taxon>Bacillota</taxon>
        <taxon>Clostridia</taxon>
        <taxon>Eubacteriales</taxon>
        <taxon>Clostridiaceae</taxon>
        <taxon>Clostridium</taxon>
    </lineage>
</organism>
<proteinExistence type="predicted"/>
<dbReference type="EMBL" id="SRYR01000011">
    <property type="protein sequence ID" value="TGY40784.1"/>
    <property type="molecule type" value="Genomic_DNA"/>
</dbReference>
<dbReference type="Proteomes" id="UP000306888">
    <property type="component" value="Unassembled WGS sequence"/>
</dbReference>
<dbReference type="AlphaFoldDB" id="A0A4S2DIT7"/>
<keyword evidence="2" id="KW-1185">Reference proteome</keyword>
<dbReference type="OrthoDB" id="1925836at2"/>
<evidence type="ECO:0000313" key="1">
    <source>
        <dbReference type="EMBL" id="TGY40784.1"/>
    </source>
</evidence>
<comment type="caution">
    <text evidence="1">The sequence shown here is derived from an EMBL/GenBank/DDBJ whole genome shotgun (WGS) entry which is preliminary data.</text>
</comment>
<protein>
    <submittedName>
        <fullName evidence="1">Uncharacterized protein</fullName>
    </submittedName>
</protein>
<gene>
    <name evidence="1" type="ORF">E5347_14515</name>
</gene>
<dbReference type="RefSeq" id="WP_136007954.1">
    <property type="nucleotide sequence ID" value="NZ_SRYR01000011.1"/>
</dbReference>
<reference evidence="1 2" key="1">
    <citation type="submission" date="2019-04" db="EMBL/GenBank/DDBJ databases">
        <title>Microbes associate with the intestines of laboratory mice.</title>
        <authorList>
            <person name="Navarre W."/>
            <person name="Wong E."/>
            <person name="Huang K."/>
            <person name="Tropini C."/>
            <person name="Ng K."/>
            <person name="Yu B."/>
        </authorList>
    </citation>
    <scope>NUCLEOTIDE SEQUENCE [LARGE SCALE GENOMIC DNA]</scope>
    <source>
        <strain evidence="1 2">NM50_B9-20</strain>
    </source>
</reference>
<sequence length="94" mass="11067">MNEEIEEVLDIYETLIENGVTFYYGSEIIPIGEVTSFDIFSDEMLEIELDGFNTYEVSIDDFIEYHSKEGANYHTWPDIRKFDKKLGELFGMYN</sequence>
<name>A0A4S2DIT7_9CLOT</name>
<evidence type="ECO:0000313" key="2">
    <source>
        <dbReference type="Proteomes" id="UP000306888"/>
    </source>
</evidence>